<name>A0A9P5PPI5_9AGAR</name>
<gene>
    <name evidence="1" type="ORF">BDP27DRAFT_1539029</name>
</gene>
<keyword evidence="2" id="KW-1185">Reference proteome</keyword>
<proteinExistence type="predicted"/>
<evidence type="ECO:0000313" key="1">
    <source>
        <dbReference type="EMBL" id="KAF9067029.1"/>
    </source>
</evidence>
<dbReference type="EMBL" id="JADNRY010000079">
    <property type="protein sequence ID" value="KAF9067029.1"/>
    <property type="molecule type" value="Genomic_DNA"/>
</dbReference>
<accession>A0A9P5PPI5</accession>
<sequence>MHAFEVVYGDIDCEKAESTGKPLALHKGYHLEHVRRPQATITGTVKEALIFIPGLKSILNGGIVPGERGLDPVSYRYRYQSQRYLTPDERIRGVGGNQTRAADLGDSGGRYSGGERWVWVWSSVYRCGSGKRKRCVFEYRLFGYRYCVG</sequence>
<evidence type="ECO:0000313" key="2">
    <source>
        <dbReference type="Proteomes" id="UP000772434"/>
    </source>
</evidence>
<comment type="caution">
    <text evidence="1">The sequence shown here is derived from an EMBL/GenBank/DDBJ whole genome shotgun (WGS) entry which is preliminary data.</text>
</comment>
<reference evidence="1" key="1">
    <citation type="submission" date="2020-11" db="EMBL/GenBank/DDBJ databases">
        <authorList>
            <consortium name="DOE Joint Genome Institute"/>
            <person name="Ahrendt S."/>
            <person name="Riley R."/>
            <person name="Andreopoulos W."/>
            <person name="Labutti K."/>
            <person name="Pangilinan J."/>
            <person name="Ruiz-Duenas F.J."/>
            <person name="Barrasa J.M."/>
            <person name="Sanchez-Garcia M."/>
            <person name="Camarero S."/>
            <person name="Miyauchi S."/>
            <person name="Serrano A."/>
            <person name="Linde D."/>
            <person name="Babiker R."/>
            <person name="Drula E."/>
            <person name="Ayuso-Fernandez I."/>
            <person name="Pacheco R."/>
            <person name="Padilla G."/>
            <person name="Ferreira P."/>
            <person name="Barriuso J."/>
            <person name="Kellner H."/>
            <person name="Castanera R."/>
            <person name="Alfaro M."/>
            <person name="Ramirez L."/>
            <person name="Pisabarro A.G."/>
            <person name="Kuo A."/>
            <person name="Tritt A."/>
            <person name="Lipzen A."/>
            <person name="He G."/>
            <person name="Yan M."/>
            <person name="Ng V."/>
            <person name="Cullen D."/>
            <person name="Martin F."/>
            <person name="Rosso M.-N."/>
            <person name="Henrissat B."/>
            <person name="Hibbett D."/>
            <person name="Martinez A.T."/>
            <person name="Grigoriev I.V."/>
        </authorList>
    </citation>
    <scope>NUCLEOTIDE SEQUENCE</scope>
    <source>
        <strain evidence="1">AH 40177</strain>
    </source>
</reference>
<dbReference type="Proteomes" id="UP000772434">
    <property type="component" value="Unassembled WGS sequence"/>
</dbReference>
<organism evidence="1 2">
    <name type="scientific">Rhodocollybia butyracea</name>
    <dbReference type="NCBI Taxonomy" id="206335"/>
    <lineage>
        <taxon>Eukaryota</taxon>
        <taxon>Fungi</taxon>
        <taxon>Dikarya</taxon>
        <taxon>Basidiomycota</taxon>
        <taxon>Agaricomycotina</taxon>
        <taxon>Agaricomycetes</taxon>
        <taxon>Agaricomycetidae</taxon>
        <taxon>Agaricales</taxon>
        <taxon>Marasmiineae</taxon>
        <taxon>Omphalotaceae</taxon>
        <taxon>Rhodocollybia</taxon>
    </lineage>
</organism>
<dbReference type="AlphaFoldDB" id="A0A9P5PPI5"/>
<protein>
    <submittedName>
        <fullName evidence="1">Uncharacterized protein</fullName>
    </submittedName>
</protein>